<feature type="region of interest" description="Disordered" evidence="1">
    <location>
        <begin position="1"/>
        <end position="27"/>
    </location>
</feature>
<dbReference type="InParanoid" id="E4ZIC2"/>
<protein>
    <submittedName>
        <fullName evidence="2">Predicted protein</fullName>
    </submittedName>
</protein>
<accession>E4ZIC2</accession>
<evidence type="ECO:0000256" key="1">
    <source>
        <dbReference type="SAM" id="MobiDB-lite"/>
    </source>
</evidence>
<dbReference type="HOGENOM" id="CLU_2979523_0_0_1"/>
<evidence type="ECO:0000313" key="3">
    <source>
        <dbReference type="Proteomes" id="UP000002668"/>
    </source>
</evidence>
<evidence type="ECO:0000313" key="2">
    <source>
        <dbReference type="EMBL" id="CBX90783.1"/>
    </source>
</evidence>
<sequence length="58" mass="6384">MLTAQSAQRGLAARRDETKRNAKANAEADADGDFGVKEVGFIHLQGLIYIGLIIERQR</sequence>
<dbReference type="AlphaFoldDB" id="E4ZIC2"/>
<gene>
    <name evidence="2" type="ORF">LEMA_uP058170.1</name>
</gene>
<name>E4ZIC2_LEPMJ</name>
<reference evidence="3" key="1">
    <citation type="journal article" date="2011" name="Nat. Commun.">
        <title>Effector diversification within compartments of the Leptosphaeria maculans genome affected by Repeat-Induced Point mutations.</title>
        <authorList>
            <person name="Rouxel T."/>
            <person name="Grandaubert J."/>
            <person name="Hane J.K."/>
            <person name="Hoede C."/>
            <person name="van de Wouw A.P."/>
            <person name="Couloux A."/>
            <person name="Dominguez V."/>
            <person name="Anthouard V."/>
            <person name="Bally P."/>
            <person name="Bourras S."/>
            <person name="Cozijnsen A.J."/>
            <person name="Ciuffetti L.M."/>
            <person name="Degrave A."/>
            <person name="Dilmaghani A."/>
            <person name="Duret L."/>
            <person name="Fudal I."/>
            <person name="Goodwin S.B."/>
            <person name="Gout L."/>
            <person name="Glaser N."/>
            <person name="Linglin J."/>
            <person name="Kema G.H.J."/>
            <person name="Lapalu N."/>
            <person name="Lawrence C.B."/>
            <person name="May K."/>
            <person name="Meyer M."/>
            <person name="Ollivier B."/>
            <person name="Poulain J."/>
            <person name="Schoch C.L."/>
            <person name="Simon A."/>
            <person name="Spatafora J.W."/>
            <person name="Stachowiak A."/>
            <person name="Turgeon B.G."/>
            <person name="Tyler B.M."/>
            <person name="Vincent D."/>
            <person name="Weissenbach J."/>
            <person name="Amselem J."/>
            <person name="Quesneville H."/>
            <person name="Oliver R.P."/>
            <person name="Wincker P."/>
            <person name="Balesdent M.-H."/>
            <person name="Howlett B.J."/>
        </authorList>
    </citation>
    <scope>NUCLEOTIDE SEQUENCE [LARGE SCALE GENOMIC DNA]</scope>
    <source>
        <strain evidence="3">JN3 / isolate v23.1.3 / race Av1-4-5-6-7-8</strain>
    </source>
</reference>
<organism evidence="3">
    <name type="scientific">Leptosphaeria maculans (strain JN3 / isolate v23.1.3 / race Av1-4-5-6-7-8)</name>
    <name type="common">Blackleg fungus</name>
    <name type="synonym">Phoma lingam</name>
    <dbReference type="NCBI Taxonomy" id="985895"/>
    <lineage>
        <taxon>Eukaryota</taxon>
        <taxon>Fungi</taxon>
        <taxon>Dikarya</taxon>
        <taxon>Ascomycota</taxon>
        <taxon>Pezizomycotina</taxon>
        <taxon>Dothideomycetes</taxon>
        <taxon>Pleosporomycetidae</taxon>
        <taxon>Pleosporales</taxon>
        <taxon>Pleosporineae</taxon>
        <taxon>Leptosphaeriaceae</taxon>
        <taxon>Plenodomus</taxon>
        <taxon>Plenodomus lingam/Leptosphaeria maculans species complex</taxon>
    </lineage>
</organism>
<keyword evidence="3" id="KW-1185">Reference proteome</keyword>
<dbReference type="EMBL" id="FP929065">
    <property type="protein sequence ID" value="CBX90783.1"/>
    <property type="molecule type" value="Genomic_DNA"/>
</dbReference>
<dbReference type="Proteomes" id="UP000002668">
    <property type="component" value="Genome"/>
</dbReference>
<dbReference type="VEuPathDB" id="FungiDB:LEMA_uP058170.1"/>
<proteinExistence type="predicted"/>